<dbReference type="SUPFAM" id="SSF55073">
    <property type="entry name" value="Nucleotide cyclase"/>
    <property type="match status" value="1"/>
</dbReference>
<name>A0A840V6I4_9BACT</name>
<dbReference type="GO" id="GO:0005886">
    <property type="term" value="C:plasma membrane"/>
    <property type="evidence" value="ECO:0007669"/>
    <property type="project" value="TreeGrafter"/>
</dbReference>
<dbReference type="GO" id="GO:0043709">
    <property type="term" value="P:cell adhesion involved in single-species biofilm formation"/>
    <property type="evidence" value="ECO:0007669"/>
    <property type="project" value="TreeGrafter"/>
</dbReference>
<dbReference type="GO" id="GO:0052621">
    <property type="term" value="F:diguanylate cyclase activity"/>
    <property type="evidence" value="ECO:0007669"/>
    <property type="project" value="UniProtKB-EC"/>
</dbReference>
<dbReference type="InterPro" id="IPR009875">
    <property type="entry name" value="PilZ_domain"/>
</dbReference>
<organism evidence="4 5">
    <name type="scientific">Desulfoprunum benzoelyticum</name>
    <dbReference type="NCBI Taxonomy" id="1506996"/>
    <lineage>
        <taxon>Bacteria</taxon>
        <taxon>Pseudomonadati</taxon>
        <taxon>Thermodesulfobacteriota</taxon>
        <taxon>Desulfobulbia</taxon>
        <taxon>Desulfobulbales</taxon>
        <taxon>Desulfobulbaceae</taxon>
        <taxon>Desulfoprunum</taxon>
    </lineage>
</organism>
<dbReference type="PANTHER" id="PTHR45138:SF9">
    <property type="entry name" value="DIGUANYLATE CYCLASE DGCM-RELATED"/>
    <property type="match status" value="1"/>
</dbReference>
<dbReference type="EC" id="2.7.7.65" evidence="1"/>
<dbReference type="PROSITE" id="PS50887">
    <property type="entry name" value="GGDEF"/>
    <property type="match status" value="1"/>
</dbReference>
<evidence type="ECO:0000256" key="1">
    <source>
        <dbReference type="ARBA" id="ARBA00012528"/>
    </source>
</evidence>
<dbReference type="CDD" id="cd01949">
    <property type="entry name" value="GGDEF"/>
    <property type="match status" value="1"/>
</dbReference>
<dbReference type="GO" id="GO:0035438">
    <property type="term" value="F:cyclic-di-GMP binding"/>
    <property type="evidence" value="ECO:0007669"/>
    <property type="project" value="InterPro"/>
</dbReference>
<evidence type="ECO:0000256" key="2">
    <source>
        <dbReference type="ARBA" id="ARBA00034247"/>
    </source>
</evidence>
<dbReference type="FunFam" id="3.30.70.270:FF:000001">
    <property type="entry name" value="Diguanylate cyclase domain protein"/>
    <property type="match status" value="1"/>
</dbReference>
<evidence type="ECO:0000259" key="3">
    <source>
        <dbReference type="PROSITE" id="PS50887"/>
    </source>
</evidence>
<dbReference type="Pfam" id="PF07238">
    <property type="entry name" value="PilZ"/>
    <property type="match status" value="1"/>
</dbReference>
<dbReference type="EMBL" id="JACHEO010000024">
    <property type="protein sequence ID" value="MBB5349369.1"/>
    <property type="molecule type" value="Genomic_DNA"/>
</dbReference>
<dbReference type="NCBIfam" id="TIGR00254">
    <property type="entry name" value="GGDEF"/>
    <property type="match status" value="1"/>
</dbReference>
<dbReference type="InterPro" id="IPR043128">
    <property type="entry name" value="Rev_trsase/Diguanyl_cyclase"/>
</dbReference>
<dbReference type="Gene3D" id="3.30.70.270">
    <property type="match status" value="1"/>
</dbReference>
<dbReference type="PANTHER" id="PTHR45138">
    <property type="entry name" value="REGULATORY COMPONENTS OF SENSORY TRANSDUCTION SYSTEM"/>
    <property type="match status" value="1"/>
</dbReference>
<feature type="domain" description="GGDEF" evidence="3">
    <location>
        <begin position="141"/>
        <end position="274"/>
    </location>
</feature>
<dbReference type="RefSeq" id="WP_183352172.1">
    <property type="nucleotide sequence ID" value="NZ_JACHEO010000024.1"/>
</dbReference>
<gene>
    <name evidence="4" type="ORF">HNQ81_003122</name>
</gene>
<dbReference type="SMART" id="SM00267">
    <property type="entry name" value="GGDEF"/>
    <property type="match status" value="1"/>
</dbReference>
<dbReference type="Pfam" id="PF00990">
    <property type="entry name" value="GGDEF"/>
    <property type="match status" value="1"/>
</dbReference>
<protein>
    <recommendedName>
        <fullName evidence="1">diguanylate cyclase</fullName>
        <ecNumber evidence="1">2.7.7.65</ecNumber>
    </recommendedName>
</protein>
<dbReference type="InterPro" id="IPR000160">
    <property type="entry name" value="GGDEF_dom"/>
</dbReference>
<comment type="catalytic activity">
    <reaction evidence="2">
        <text>2 GTP = 3',3'-c-di-GMP + 2 diphosphate</text>
        <dbReference type="Rhea" id="RHEA:24898"/>
        <dbReference type="ChEBI" id="CHEBI:33019"/>
        <dbReference type="ChEBI" id="CHEBI:37565"/>
        <dbReference type="ChEBI" id="CHEBI:58805"/>
        <dbReference type="EC" id="2.7.7.65"/>
    </reaction>
</comment>
<dbReference type="GO" id="GO:1902201">
    <property type="term" value="P:negative regulation of bacterial-type flagellum-dependent cell motility"/>
    <property type="evidence" value="ECO:0007669"/>
    <property type="project" value="TreeGrafter"/>
</dbReference>
<comment type="caution">
    <text evidence="4">The sequence shown here is derived from an EMBL/GenBank/DDBJ whole genome shotgun (WGS) entry which is preliminary data.</text>
</comment>
<dbReference type="Proteomes" id="UP000539642">
    <property type="component" value="Unassembled WGS sequence"/>
</dbReference>
<dbReference type="Gene3D" id="2.40.10.220">
    <property type="entry name" value="predicted glycosyltransferase like domains"/>
    <property type="match status" value="1"/>
</dbReference>
<reference evidence="4 5" key="1">
    <citation type="submission" date="2020-08" db="EMBL/GenBank/DDBJ databases">
        <title>Genomic Encyclopedia of Type Strains, Phase IV (KMG-IV): sequencing the most valuable type-strain genomes for metagenomic binning, comparative biology and taxonomic classification.</title>
        <authorList>
            <person name="Goeker M."/>
        </authorList>
    </citation>
    <scope>NUCLEOTIDE SEQUENCE [LARGE SCALE GENOMIC DNA]</scope>
    <source>
        <strain evidence="4 5">DSM 28570</strain>
    </source>
</reference>
<accession>A0A840V6I4</accession>
<proteinExistence type="predicted"/>
<sequence>MDSLRAAIVDGRNTAADDDQFIERLAQLQHEHGPMVCRSIFQTLAGIDLPRDTAEDYWRQVLYRRQQLSRILGRNVDLMTAMCDFLRSETRYLPHPRLVEVDSFERIVYESMYDGLTGLFNRLYFDEAFAHQISLAKRYNTDLSVLFLDVDDFKTINDTHGHIVGDVALKKIGAIIKKTKRDSDLAARYGGEEFVLLMPHTESINAFILADRIRQEVEKEEFTAHDLTYRLTVSGGLASCPLNATEPADLLHMADSATYMAKGSGKNTICLFKKDKRRYLRVKLMQPVLIKEMGFNDSQAYEGKSKNIGIGGILFENDTPLPVGAHVQVSITGRNNAPLLLIGTIVRIESFGPNSYDIGMAFSFKEMEKIATAEIAQFLKEGA</sequence>
<dbReference type="SUPFAM" id="SSF141371">
    <property type="entry name" value="PilZ domain-like"/>
    <property type="match status" value="1"/>
</dbReference>
<dbReference type="InterPro" id="IPR029787">
    <property type="entry name" value="Nucleotide_cyclase"/>
</dbReference>
<keyword evidence="5" id="KW-1185">Reference proteome</keyword>
<evidence type="ECO:0000313" key="4">
    <source>
        <dbReference type="EMBL" id="MBB5349369.1"/>
    </source>
</evidence>
<evidence type="ECO:0000313" key="5">
    <source>
        <dbReference type="Proteomes" id="UP000539642"/>
    </source>
</evidence>
<dbReference type="AlphaFoldDB" id="A0A840V6I4"/>
<dbReference type="InterPro" id="IPR050469">
    <property type="entry name" value="Diguanylate_Cyclase"/>
</dbReference>